<keyword evidence="3" id="KW-1185">Reference proteome</keyword>
<dbReference type="Proteomes" id="UP000612899">
    <property type="component" value="Unassembled WGS sequence"/>
</dbReference>
<feature type="chain" id="PRO_5035258028" evidence="1">
    <location>
        <begin position="28"/>
        <end position="313"/>
    </location>
</feature>
<protein>
    <submittedName>
        <fullName evidence="2">Uncharacterized protein</fullName>
    </submittedName>
</protein>
<evidence type="ECO:0000256" key="1">
    <source>
        <dbReference type="SAM" id="SignalP"/>
    </source>
</evidence>
<reference evidence="2" key="1">
    <citation type="submission" date="2021-01" db="EMBL/GenBank/DDBJ databases">
        <title>Whole genome shotgun sequence of Rhizocola hellebori NBRC 109834.</title>
        <authorList>
            <person name="Komaki H."/>
            <person name="Tamura T."/>
        </authorList>
    </citation>
    <scope>NUCLEOTIDE SEQUENCE</scope>
    <source>
        <strain evidence="2">NBRC 109834</strain>
    </source>
</reference>
<keyword evidence="1" id="KW-0732">Signal</keyword>
<name>A0A8J3VIN1_9ACTN</name>
<sequence>MGMLARIAIFSSIVISVSLAGVQPALAVPTDAALASHWAPIHYQDTDSSDYDADYLSAVDFDADWDARNNWEHQDDNLARMTGTVYYSVVETSTHWHLVYSFYHPRDWEDFPDPFSLYTHENDMEGVLLVVRKDGTEFGKFEAMVTVAHSDFYSYIPPGGTYTNGRETIDGTIVMQTYNGVSRPTTFQEAKGHGIFRWNGADPGDAVVYFPTGTGEVPSSGNDRSVGYQLVNTFATAGLWAHRNDTLTFAGWGTFRGDNGQDNAANTAWGWDDGNDGSDLQRGLLATDPAKLVSAYFNNEGSFSLSYLRNNYL</sequence>
<evidence type="ECO:0000313" key="3">
    <source>
        <dbReference type="Proteomes" id="UP000612899"/>
    </source>
</evidence>
<comment type="caution">
    <text evidence="2">The sequence shown here is derived from an EMBL/GenBank/DDBJ whole genome shotgun (WGS) entry which is preliminary data.</text>
</comment>
<organism evidence="2 3">
    <name type="scientific">Rhizocola hellebori</name>
    <dbReference type="NCBI Taxonomy" id="1392758"/>
    <lineage>
        <taxon>Bacteria</taxon>
        <taxon>Bacillati</taxon>
        <taxon>Actinomycetota</taxon>
        <taxon>Actinomycetes</taxon>
        <taxon>Micromonosporales</taxon>
        <taxon>Micromonosporaceae</taxon>
        <taxon>Rhizocola</taxon>
    </lineage>
</organism>
<dbReference type="EMBL" id="BONY01000051">
    <property type="protein sequence ID" value="GIH08574.1"/>
    <property type="molecule type" value="Genomic_DNA"/>
</dbReference>
<accession>A0A8J3VIN1</accession>
<gene>
    <name evidence="2" type="ORF">Rhe02_66410</name>
</gene>
<evidence type="ECO:0000313" key="2">
    <source>
        <dbReference type="EMBL" id="GIH08574.1"/>
    </source>
</evidence>
<feature type="signal peptide" evidence="1">
    <location>
        <begin position="1"/>
        <end position="27"/>
    </location>
</feature>
<dbReference type="AlphaFoldDB" id="A0A8J3VIN1"/>
<proteinExistence type="predicted"/>